<dbReference type="SUPFAM" id="SSF48371">
    <property type="entry name" value="ARM repeat"/>
    <property type="match status" value="1"/>
</dbReference>
<dbReference type="AlphaFoldDB" id="A0A6J6GMZ3"/>
<reference evidence="1" key="1">
    <citation type="submission" date="2020-05" db="EMBL/GenBank/DDBJ databases">
        <authorList>
            <person name="Chiriac C."/>
            <person name="Salcher M."/>
            <person name="Ghai R."/>
            <person name="Kavagutti S V."/>
        </authorList>
    </citation>
    <scope>NUCLEOTIDE SEQUENCE</scope>
</reference>
<dbReference type="CDD" id="cd06561">
    <property type="entry name" value="AlkD_like"/>
    <property type="match status" value="1"/>
</dbReference>
<dbReference type="Pfam" id="PF08713">
    <property type="entry name" value="DNA_alkylation"/>
    <property type="match status" value="1"/>
</dbReference>
<name>A0A6J6GMZ3_9ZZZZ</name>
<accession>A0A6J6GMZ3</accession>
<proteinExistence type="predicted"/>
<dbReference type="PANTHER" id="PTHR34070">
    <property type="entry name" value="ARMADILLO-TYPE FOLD"/>
    <property type="match status" value="1"/>
</dbReference>
<dbReference type="EMBL" id="CAEZUG010000091">
    <property type="protein sequence ID" value="CAB4601163.1"/>
    <property type="molecule type" value="Genomic_DNA"/>
</dbReference>
<dbReference type="Gene3D" id="1.25.10.90">
    <property type="match status" value="1"/>
</dbReference>
<evidence type="ECO:0000313" key="1">
    <source>
        <dbReference type="EMBL" id="CAB4601163.1"/>
    </source>
</evidence>
<dbReference type="InterPro" id="IPR014825">
    <property type="entry name" value="DNA_alkylation"/>
</dbReference>
<organism evidence="1">
    <name type="scientific">freshwater metagenome</name>
    <dbReference type="NCBI Taxonomy" id="449393"/>
    <lineage>
        <taxon>unclassified sequences</taxon>
        <taxon>metagenomes</taxon>
        <taxon>ecological metagenomes</taxon>
    </lineage>
</organism>
<dbReference type="PANTHER" id="PTHR34070:SF1">
    <property type="entry name" value="DNA ALKYLATION REPAIR PROTEIN"/>
    <property type="match status" value="1"/>
</dbReference>
<protein>
    <submittedName>
        <fullName evidence="1">Unannotated protein</fullName>
    </submittedName>
</protein>
<gene>
    <name evidence="1" type="ORF">UFOPK1795_01193</name>
</gene>
<sequence>MQRFFKTAPGEYGEGDIFLGLTVPQVRIIAKSYRDLELSEIEKLSASPFHEIRLCGLIILTNQFKATTDLKIKKSIFDFYIRQMKLGRINNWDLVDVSAPTIGEYLIDVADPLPILRRLARSKSLWERRLAVLFTFAFIRVGDFAPTMEISERLLGDSHDLIHKAVGWLLREVGKRDPYLLRSFLEAHVHEMPRTMLRYSIEKIPESERQKWLKKTR</sequence>
<dbReference type="InterPro" id="IPR016024">
    <property type="entry name" value="ARM-type_fold"/>
</dbReference>